<evidence type="ECO:0000256" key="1">
    <source>
        <dbReference type="ARBA" id="ARBA00010733"/>
    </source>
</evidence>
<name>A0AAN8VLP9_9MAGN</name>
<accession>A0AAN8VLP9</accession>
<dbReference type="InterPro" id="IPR007011">
    <property type="entry name" value="LEA_SMP_dom"/>
</dbReference>
<feature type="domain" description="SMP" evidence="3">
    <location>
        <begin position="16"/>
        <end position="70"/>
    </location>
</feature>
<dbReference type="EMBL" id="JBAMMX010000012">
    <property type="protein sequence ID" value="KAK6929953.1"/>
    <property type="molecule type" value="Genomic_DNA"/>
</dbReference>
<organism evidence="4 5">
    <name type="scientific">Dillenia turbinata</name>
    <dbReference type="NCBI Taxonomy" id="194707"/>
    <lineage>
        <taxon>Eukaryota</taxon>
        <taxon>Viridiplantae</taxon>
        <taxon>Streptophyta</taxon>
        <taxon>Embryophyta</taxon>
        <taxon>Tracheophyta</taxon>
        <taxon>Spermatophyta</taxon>
        <taxon>Magnoliopsida</taxon>
        <taxon>eudicotyledons</taxon>
        <taxon>Gunneridae</taxon>
        <taxon>Pentapetalae</taxon>
        <taxon>Dilleniales</taxon>
        <taxon>Dilleniaceae</taxon>
        <taxon>Dillenia</taxon>
    </lineage>
</organism>
<dbReference type="AlphaFoldDB" id="A0AAN8VLP9"/>
<proteinExistence type="inferred from homology"/>
<keyword evidence="5" id="KW-1185">Reference proteome</keyword>
<keyword evidence="2" id="KW-0677">Repeat</keyword>
<dbReference type="InterPro" id="IPR042971">
    <property type="entry name" value="LEA_SMP"/>
</dbReference>
<feature type="domain" description="SMP" evidence="3">
    <location>
        <begin position="205"/>
        <end position="263"/>
    </location>
</feature>
<dbReference type="PANTHER" id="PTHR31174">
    <property type="entry name" value="SEED MATURATION FAMILY PROTEIN"/>
    <property type="match status" value="1"/>
</dbReference>
<feature type="domain" description="SMP" evidence="3">
    <location>
        <begin position="140"/>
        <end position="196"/>
    </location>
</feature>
<evidence type="ECO:0000313" key="4">
    <source>
        <dbReference type="EMBL" id="KAK6929953.1"/>
    </source>
</evidence>
<evidence type="ECO:0000259" key="3">
    <source>
        <dbReference type="Pfam" id="PF04927"/>
    </source>
</evidence>
<comment type="similarity">
    <text evidence="1">Belongs to the LEA type SMP family.</text>
</comment>
<reference evidence="4 5" key="1">
    <citation type="submission" date="2023-12" db="EMBL/GenBank/DDBJ databases">
        <title>A high-quality genome assembly for Dillenia turbinata (Dilleniales).</title>
        <authorList>
            <person name="Chanderbali A."/>
        </authorList>
    </citation>
    <scope>NUCLEOTIDE SEQUENCE [LARGE SCALE GENOMIC DNA]</scope>
    <source>
        <strain evidence="4">LSX21</strain>
        <tissue evidence="4">Leaf</tissue>
    </source>
</reference>
<dbReference type="Proteomes" id="UP001370490">
    <property type="component" value="Unassembled WGS sequence"/>
</dbReference>
<evidence type="ECO:0000313" key="5">
    <source>
        <dbReference type="Proteomes" id="UP001370490"/>
    </source>
</evidence>
<evidence type="ECO:0000256" key="2">
    <source>
        <dbReference type="ARBA" id="ARBA00022737"/>
    </source>
</evidence>
<sequence length="265" mass="27364">MSQEQPVRPQDMDKPIRFGDIFDVSGGLGSKTIKPQDAAMMQSAETQALGQTQKGGAAAVMESAAARNEQACFVGHYDVTKEGAERGVSVRQNNVPGAHIVKEEVAEQCSAFCEFQVVDAYVQPMAVSGPAVVGVRQSVITVGDALEATIHTAGNKPVSQSDAAAIQAAEIRATGNNNLTAGGVGAAAQSAASFNAGLSREEDKVKLSDVLTGATERLPADKAVTREDAEGVTSAELRNNPNLRTRPGGVSASMAAAARLNESVA</sequence>
<protein>
    <submittedName>
        <fullName evidence="4">Late embryogenesis abundant protein, SMP subgroup domain</fullName>
    </submittedName>
</protein>
<dbReference type="PANTHER" id="PTHR31174:SF7">
    <property type="entry name" value="LATE EMBRYOGENESIS ABUNDANT PROTEIN 31-RELATED"/>
    <property type="match status" value="1"/>
</dbReference>
<comment type="caution">
    <text evidence="4">The sequence shown here is derived from an EMBL/GenBank/DDBJ whole genome shotgun (WGS) entry which is preliminary data.</text>
</comment>
<dbReference type="Pfam" id="PF04927">
    <property type="entry name" value="SMP"/>
    <property type="match status" value="3"/>
</dbReference>
<gene>
    <name evidence="4" type="ORF">RJ641_004047</name>
</gene>